<proteinExistence type="inferred from homology"/>
<dbReference type="PANTHER" id="PTHR13205">
    <property type="entry name" value="TRANSMEMBRANE PROTEIN 15-RELATED"/>
    <property type="match status" value="1"/>
</dbReference>
<evidence type="ECO:0000256" key="10">
    <source>
        <dbReference type="SAM" id="Phobius"/>
    </source>
</evidence>
<evidence type="ECO:0000256" key="5">
    <source>
        <dbReference type="ARBA" id="ARBA00022692"/>
    </source>
</evidence>
<accession>A0A8H4PVG4</accession>
<keyword evidence="6" id="KW-0418">Kinase</keyword>
<dbReference type="PANTHER" id="PTHR13205:SF15">
    <property type="entry name" value="DOLICHOL KINASE"/>
    <property type="match status" value="1"/>
</dbReference>
<comment type="similarity">
    <text evidence="2">Belongs to the polyprenol kinase family.</text>
</comment>
<keyword evidence="9 10" id="KW-0472">Membrane</keyword>
<evidence type="ECO:0000313" key="12">
    <source>
        <dbReference type="Proteomes" id="UP000557566"/>
    </source>
</evidence>
<evidence type="ECO:0000256" key="3">
    <source>
        <dbReference type="ARBA" id="ARBA00012132"/>
    </source>
</evidence>
<comment type="caution">
    <text evidence="11">The sequence shown here is derived from an EMBL/GenBank/DDBJ whole genome shotgun (WGS) entry which is preliminary data.</text>
</comment>
<protein>
    <recommendedName>
        <fullName evidence="3">dolichol kinase</fullName>
        <ecNumber evidence="3">2.7.1.108</ecNumber>
    </recommendedName>
</protein>
<dbReference type="EMBL" id="JAAVMX010000003">
    <property type="protein sequence ID" value="KAF4511152.1"/>
    <property type="molecule type" value="Genomic_DNA"/>
</dbReference>
<name>A0A8H4PVG4_9HYPO</name>
<feature type="transmembrane region" description="Helical" evidence="10">
    <location>
        <begin position="15"/>
        <end position="33"/>
    </location>
</feature>
<keyword evidence="7" id="KW-0256">Endoplasmic reticulum</keyword>
<dbReference type="AlphaFoldDB" id="A0A8H4PVG4"/>
<evidence type="ECO:0000256" key="4">
    <source>
        <dbReference type="ARBA" id="ARBA00022679"/>
    </source>
</evidence>
<comment type="subcellular location">
    <subcellularLocation>
        <location evidence="1">Endoplasmic reticulum membrane</location>
        <topology evidence="1">Multi-pass membrane protein</topology>
    </subcellularLocation>
</comment>
<evidence type="ECO:0000256" key="1">
    <source>
        <dbReference type="ARBA" id="ARBA00004477"/>
    </source>
</evidence>
<keyword evidence="5 10" id="KW-0812">Transmembrane</keyword>
<dbReference type="GO" id="GO:0005789">
    <property type="term" value="C:endoplasmic reticulum membrane"/>
    <property type="evidence" value="ECO:0007669"/>
    <property type="project" value="UniProtKB-SubCell"/>
</dbReference>
<gene>
    <name evidence="11" type="ORF">G6O67_002972</name>
</gene>
<sequence>MVGMFLPVTFVDPTFAALGLVLVLVIFLILDLLRASQLPPLSKPIASFLAPYVDGRDFRGPVVISHIFLLIGCAIPLWLALATLTRSGTGCLAGWEVPTRDVSMVSGVICVGLGDAAASLIGRRYGHRKWLWGGGKSLEGSVAFAAAAFAGLTAASAWLRLGGWATTDEPMGPLVSARNAGVCASMASLTEAVLTGGNDNVIVPVVLWTCVKSLGV</sequence>
<dbReference type="InterPro" id="IPR032974">
    <property type="entry name" value="Polypren_kinase"/>
</dbReference>
<feature type="transmembrane region" description="Helical" evidence="10">
    <location>
        <begin position="62"/>
        <end position="82"/>
    </location>
</feature>
<dbReference type="EC" id="2.7.1.108" evidence="3"/>
<feature type="transmembrane region" description="Helical" evidence="10">
    <location>
        <begin position="102"/>
        <end position="121"/>
    </location>
</feature>
<keyword evidence="8 10" id="KW-1133">Transmembrane helix</keyword>
<dbReference type="Proteomes" id="UP000557566">
    <property type="component" value="Unassembled WGS sequence"/>
</dbReference>
<evidence type="ECO:0000256" key="8">
    <source>
        <dbReference type="ARBA" id="ARBA00022989"/>
    </source>
</evidence>
<organism evidence="11 12">
    <name type="scientific">Ophiocordyceps sinensis</name>
    <dbReference type="NCBI Taxonomy" id="72228"/>
    <lineage>
        <taxon>Eukaryota</taxon>
        <taxon>Fungi</taxon>
        <taxon>Dikarya</taxon>
        <taxon>Ascomycota</taxon>
        <taxon>Pezizomycotina</taxon>
        <taxon>Sordariomycetes</taxon>
        <taxon>Hypocreomycetidae</taxon>
        <taxon>Hypocreales</taxon>
        <taxon>Ophiocordycipitaceae</taxon>
        <taxon>Ophiocordyceps</taxon>
    </lineage>
</organism>
<reference evidence="11 12" key="1">
    <citation type="journal article" date="2020" name="Genome Biol. Evol.">
        <title>A new high-quality draft genome assembly of the Chinese cordyceps Ophiocordyceps sinensis.</title>
        <authorList>
            <person name="Shu R."/>
            <person name="Zhang J."/>
            <person name="Meng Q."/>
            <person name="Zhang H."/>
            <person name="Zhou G."/>
            <person name="Li M."/>
            <person name="Wu P."/>
            <person name="Zhao Y."/>
            <person name="Chen C."/>
            <person name="Qin Q."/>
        </authorList>
    </citation>
    <scope>NUCLEOTIDE SEQUENCE [LARGE SCALE GENOMIC DNA]</scope>
    <source>
        <strain evidence="11 12">IOZ07</strain>
    </source>
</reference>
<evidence type="ECO:0000256" key="7">
    <source>
        <dbReference type="ARBA" id="ARBA00022824"/>
    </source>
</evidence>
<evidence type="ECO:0000256" key="2">
    <source>
        <dbReference type="ARBA" id="ARBA00010794"/>
    </source>
</evidence>
<feature type="transmembrane region" description="Helical" evidence="10">
    <location>
        <begin position="142"/>
        <end position="161"/>
    </location>
</feature>
<evidence type="ECO:0000313" key="11">
    <source>
        <dbReference type="EMBL" id="KAF4511152.1"/>
    </source>
</evidence>
<keyword evidence="12" id="KW-1185">Reference proteome</keyword>
<evidence type="ECO:0000256" key="9">
    <source>
        <dbReference type="ARBA" id="ARBA00023136"/>
    </source>
</evidence>
<keyword evidence="4" id="KW-0808">Transferase</keyword>
<dbReference type="GO" id="GO:0043048">
    <property type="term" value="P:dolichyl monophosphate biosynthetic process"/>
    <property type="evidence" value="ECO:0007669"/>
    <property type="project" value="TreeGrafter"/>
</dbReference>
<evidence type="ECO:0000256" key="6">
    <source>
        <dbReference type="ARBA" id="ARBA00022777"/>
    </source>
</evidence>
<dbReference type="GO" id="GO:0004168">
    <property type="term" value="F:dolichol kinase activity"/>
    <property type="evidence" value="ECO:0007669"/>
    <property type="project" value="UniProtKB-EC"/>
</dbReference>
<dbReference type="OrthoDB" id="377083at2759"/>